<dbReference type="Pfam" id="PF01136">
    <property type="entry name" value="Peptidase_U32"/>
    <property type="match status" value="1"/>
</dbReference>
<sequence length="354" mass="37247">MTERSEGSGSTVRPVTSPTREGAATGRGGEAGSTVRTVASPAWEADPMGATRRYLAAMGLPESDLGAPPESARRFPDGGQYRVEIPSVEGPPAFRAVIAAAREHGVRVHRISQGSGIMLQTDAEIREMVALGAEHDIEVCLFVGPRASWDVGVQVTASSGAVASGSLRGADQLVYGIEDVVRAVGLGLRSVLVADVGQLWVLGRMKRTGDLPPDLILKSSVSLPAANPATARLLEDLGVTTVNLPIDLTLAQIAAIRAAVDVPLDLYVEGADDFGGTVRYYEVPELVRVAAPVHLKFTVRNAPGIYPSGRHLEPVAVATAQERVRRAAIGVAMLRRYRPGAMESTSSRLLPAGP</sequence>
<organism evidence="2 3">
    <name type="scientific">Actinoallomurus oryzae</name>
    <dbReference type="NCBI Taxonomy" id="502180"/>
    <lineage>
        <taxon>Bacteria</taxon>
        <taxon>Bacillati</taxon>
        <taxon>Actinomycetota</taxon>
        <taxon>Actinomycetes</taxon>
        <taxon>Streptosporangiales</taxon>
        <taxon>Thermomonosporaceae</taxon>
        <taxon>Actinoallomurus</taxon>
    </lineage>
</organism>
<dbReference type="RefSeq" id="WP_345475692.1">
    <property type="nucleotide sequence ID" value="NZ_BAABHF010000069.1"/>
</dbReference>
<name>A0ABP8R901_9ACTN</name>
<gene>
    <name evidence="2" type="ORF">GCM10023191_099810</name>
</gene>
<feature type="compositionally biased region" description="Polar residues" evidence="1">
    <location>
        <begin position="7"/>
        <end position="18"/>
    </location>
</feature>
<feature type="region of interest" description="Disordered" evidence="1">
    <location>
        <begin position="1"/>
        <end position="43"/>
    </location>
</feature>
<dbReference type="EMBL" id="BAABHF010000069">
    <property type="protein sequence ID" value="GAA4521372.1"/>
    <property type="molecule type" value="Genomic_DNA"/>
</dbReference>
<keyword evidence="3" id="KW-1185">Reference proteome</keyword>
<protein>
    <recommendedName>
        <fullName evidence="4">Peptidase U32-like protein</fullName>
    </recommendedName>
</protein>
<proteinExistence type="predicted"/>
<evidence type="ECO:0008006" key="4">
    <source>
        <dbReference type="Google" id="ProtNLM"/>
    </source>
</evidence>
<evidence type="ECO:0000313" key="2">
    <source>
        <dbReference type="EMBL" id="GAA4521372.1"/>
    </source>
</evidence>
<comment type="caution">
    <text evidence="2">The sequence shown here is derived from an EMBL/GenBank/DDBJ whole genome shotgun (WGS) entry which is preliminary data.</text>
</comment>
<evidence type="ECO:0000313" key="3">
    <source>
        <dbReference type="Proteomes" id="UP001500503"/>
    </source>
</evidence>
<evidence type="ECO:0000256" key="1">
    <source>
        <dbReference type="SAM" id="MobiDB-lite"/>
    </source>
</evidence>
<dbReference type="InterPro" id="IPR001539">
    <property type="entry name" value="Peptidase_U32"/>
</dbReference>
<accession>A0ABP8R901</accession>
<reference evidence="3" key="1">
    <citation type="journal article" date="2019" name="Int. J. Syst. Evol. Microbiol.">
        <title>The Global Catalogue of Microorganisms (GCM) 10K type strain sequencing project: providing services to taxonomists for standard genome sequencing and annotation.</title>
        <authorList>
            <consortium name="The Broad Institute Genomics Platform"/>
            <consortium name="The Broad Institute Genome Sequencing Center for Infectious Disease"/>
            <person name="Wu L."/>
            <person name="Ma J."/>
        </authorList>
    </citation>
    <scope>NUCLEOTIDE SEQUENCE [LARGE SCALE GENOMIC DNA]</scope>
    <source>
        <strain evidence="3">JCM 17933</strain>
    </source>
</reference>
<dbReference type="Proteomes" id="UP001500503">
    <property type="component" value="Unassembled WGS sequence"/>
</dbReference>